<feature type="binding site" evidence="18">
    <location>
        <position position="77"/>
    </location>
    <ligand>
        <name>a divalent metal cation</name>
        <dbReference type="ChEBI" id="CHEBI:60240"/>
    </ligand>
</feature>
<protein>
    <submittedName>
        <fullName evidence="20">Undecaprenol kinase</fullName>
        <ecNumber evidence="20">2.7.1.66</ecNumber>
    </submittedName>
</protein>
<dbReference type="GO" id="GO:0005886">
    <property type="term" value="C:plasma membrane"/>
    <property type="evidence" value="ECO:0007669"/>
    <property type="project" value="UniProtKB-SubCell"/>
</dbReference>
<evidence type="ECO:0000256" key="5">
    <source>
        <dbReference type="ARBA" id="ARBA00022679"/>
    </source>
</evidence>
<keyword evidence="4" id="KW-0444">Lipid biosynthesis</keyword>
<feature type="active site" description="Proton acceptor" evidence="15">
    <location>
        <position position="70"/>
    </location>
</feature>
<comment type="similarity">
    <text evidence="2">Belongs to the bacterial diacylglycerol kinase family.</text>
</comment>
<feature type="binding site" evidence="17">
    <location>
        <position position="17"/>
    </location>
    <ligand>
        <name>ATP</name>
        <dbReference type="ChEBI" id="CHEBI:30616"/>
    </ligand>
</feature>
<evidence type="ECO:0000313" key="20">
    <source>
        <dbReference type="EMBL" id="QDU72383.1"/>
    </source>
</evidence>
<dbReference type="EMBL" id="CP036280">
    <property type="protein sequence ID" value="QDU72383.1"/>
    <property type="molecule type" value="Genomic_DNA"/>
</dbReference>
<dbReference type="KEGG" id="mcad:Pan265_22480"/>
<keyword evidence="8 20" id="KW-0418">Kinase</keyword>
<evidence type="ECO:0000256" key="2">
    <source>
        <dbReference type="ARBA" id="ARBA00005967"/>
    </source>
</evidence>
<dbReference type="CDD" id="cd14265">
    <property type="entry name" value="UDPK_IM_like"/>
    <property type="match status" value="1"/>
</dbReference>
<evidence type="ECO:0000256" key="9">
    <source>
        <dbReference type="ARBA" id="ARBA00022840"/>
    </source>
</evidence>
<keyword evidence="14" id="KW-1208">Phospholipid metabolism</keyword>
<keyword evidence="5 20" id="KW-0808">Transferase</keyword>
<keyword evidence="11" id="KW-0443">Lipid metabolism</keyword>
<evidence type="ECO:0000256" key="17">
    <source>
        <dbReference type="PIRSR" id="PIRSR600829-3"/>
    </source>
</evidence>
<evidence type="ECO:0000256" key="1">
    <source>
        <dbReference type="ARBA" id="ARBA00004651"/>
    </source>
</evidence>
<evidence type="ECO:0000256" key="13">
    <source>
        <dbReference type="ARBA" id="ARBA00023209"/>
    </source>
</evidence>
<dbReference type="Proteomes" id="UP000320386">
    <property type="component" value="Chromosome"/>
</dbReference>
<gene>
    <name evidence="20" type="primary">dgkA</name>
    <name evidence="20" type="ORF">Pan265_22480</name>
</gene>
<feature type="binding site" evidence="17">
    <location>
        <position position="77"/>
    </location>
    <ligand>
        <name>ATP</name>
        <dbReference type="ChEBI" id="CHEBI:30616"/>
    </ligand>
</feature>
<dbReference type="GO" id="GO:0036433">
    <property type="term" value="F:di-trans, poly-cis-undecaprenol kinase activity"/>
    <property type="evidence" value="ECO:0007669"/>
    <property type="project" value="UniProtKB-EC"/>
</dbReference>
<dbReference type="InterPro" id="IPR033717">
    <property type="entry name" value="UDPK"/>
</dbReference>
<sequence>MTGPGRWRRGRLHSFGYAASGLRRLVAGQPNAWVHLFATCVVVALGLLLGLSWGEWAAVVLAIGLVWTAEALNTAVEILGDAVSAEEHPLVGQAKDLGAAAVLIASLTAVVVGLVVFLPKMSGLLELFD</sequence>
<accession>A0A518BZH6</accession>
<keyword evidence="21" id="KW-1185">Reference proteome</keyword>
<dbReference type="AlphaFoldDB" id="A0A518BZH6"/>
<dbReference type="GO" id="GO:0046872">
    <property type="term" value="F:metal ion binding"/>
    <property type="evidence" value="ECO:0007669"/>
    <property type="project" value="UniProtKB-KW"/>
</dbReference>
<evidence type="ECO:0000256" key="8">
    <source>
        <dbReference type="ARBA" id="ARBA00022777"/>
    </source>
</evidence>
<comment type="subcellular location">
    <subcellularLocation>
        <location evidence="1">Cell membrane</location>
        <topology evidence="1">Multi-pass membrane protein</topology>
    </subcellularLocation>
</comment>
<keyword evidence="18" id="KW-0460">Magnesium</keyword>
<feature type="transmembrane region" description="Helical" evidence="19">
    <location>
        <begin position="97"/>
        <end position="118"/>
    </location>
</feature>
<keyword evidence="18" id="KW-0479">Metal-binding</keyword>
<keyword evidence="3" id="KW-1003">Cell membrane</keyword>
<dbReference type="PANTHER" id="PTHR34299:SF1">
    <property type="entry name" value="DIACYLGLYCEROL KINASE"/>
    <property type="match status" value="1"/>
</dbReference>
<evidence type="ECO:0000256" key="12">
    <source>
        <dbReference type="ARBA" id="ARBA00023136"/>
    </source>
</evidence>
<evidence type="ECO:0000256" key="19">
    <source>
        <dbReference type="SAM" id="Phobius"/>
    </source>
</evidence>
<dbReference type="EC" id="2.7.1.66" evidence="20"/>
<evidence type="ECO:0000256" key="18">
    <source>
        <dbReference type="PIRSR" id="PIRSR600829-4"/>
    </source>
</evidence>
<keyword evidence="6 19" id="KW-0812">Transmembrane</keyword>
<evidence type="ECO:0000256" key="6">
    <source>
        <dbReference type="ARBA" id="ARBA00022692"/>
    </source>
</evidence>
<feature type="binding site" evidence="17">
    <location>
        <begin position="86"/>
        <end position="88"/>
    </location>
    <ligand>
        <name>ATP</name>
        <dbReference type="ChEBI" id="CHEBI:30616"/>
    </ligand>
</feature>
<dbReference type="RefSeq" id="WP_145446554.1">
    <property type="nucleotide sequence ID" value="NZ_CP036280.1"/>
</dbReference>
<organism evidence="20 21">
    <name type="scientific">Mucisphaera calidilacus</name>
    <dbReference type="NCBI Taxonomy" id="2527982"/>
    <lineage>
        <taxon>Bacteria</taxon>
        <taxon>Pseudomonadati</taxon>
        <taxon>Planctomycetota</taxon>
        <taxon>Phycisphaerae</taxon>
        <taxon>Phycisphaerales</taxon>
        <taxon>Phycisphaeraceae</taxon>
        <taxon>Mucisphaera</taxon>
    </lineage>
</organism>
<evidence type="ECO:0000256" key="7">
    <source>
        <dbReference type="ARBA" id="ARBA00022741"/>
    </source>
</evidence>
<dbReference type="InterPro" id="IPR036945">
    <property type="entry name" value="DAGK_sf"/>
</dbReference>
<evidence type="ECO:0000256" key="3">
    <source>
        <dbReference type="ARBA" id="ARBA00022475"/>
    </source>
</evidence>
<reference evidence="20 21" key="1">
    <citation type="submission" date="2019-02" db="EMBL/GenBank/DDBJ databases">
        <title>Deep-cultivation of Planctomycetes and their phenomic and genomic characterization uncovers novel biology.</title>
        <authorList>
            <person name="Wiegand S."/>
            <person name="Jogler M."/>
            <person name="Boedeker C."/>
            <person name="Pinto D."/>
            <person name="Vollmers J."/>
            <person name="Rivas-Marin E."/>
            <person name="Kohn T."/>
            <person name="Peeters S.H."/>
            <person name="Heuer A."/>
            <person name="Rast P."/>
            <person name="Oberbeckmann S."/>
            <person name="Bunk B."/>
            <person name="Jeske O."/>
            <person name="Meyerdierks A."/>
            <person name="Storesund J.E."/>
            <person name="Kallscheuer N."/>
            <person name="Luecker S."/>
            <person name="Lage O.M."/>
            <person name="Pohl T."/>
            <person name="Merkel B.J."/>
            <person name="Hornburger P."/>
            <person name="Mueller R.-W."/>
            <person name="Bruemmer F."/>
            <person name="Labrenz M."/>
            <person name="Spormann A.M."/>
            <person name="Op den Camp H."/>
            <person name="Overmann J."/>
            <person name="Amann R."/>
            <person name="Jetten M.S.M."/>
            <person name="Mascher T."/>
            <person name="Medema M.H."/>
            <person name="Devos D.P."/>
            <person name="Kaster A.-K."/>
            <person name="Ovreas L."/>
            <person name="Rohde M."/>
            <person name="Galperin M.Y."/>
            <person name="Jogler C."/>
        </authorList>
    </citation>
    <scope>NUCLEOTIDE SEQUENCE [LARGE SCALE GENOMIC DNA]</scope>
    <source>
        <strain evidence="20 21">Pan265</strain>
    </source>
</reference>
<evidence type="ECO:0000256" key="16">
    <source>
        <dbReference type="PIRSR" id="PIRSR600829-2"/>
    </source>
</evidence>
<evidence type="ECO:0000256" key="10">
    <source>
        <dbReference type="ARBA" id="ARBA00022989"/>
    </source>
</evidence>
<dbReference type="Pfam" id="PF01219">
    <property type="entry name" value="DAGK_prokar"/>
    <property type="match status" value="1"/>
</dbReference>
<dbReference type="Gene3D" id="1.10.287.3610">
    <property type="match status" value="1"/>
</dbReference>
<keyword evidence="13" id="KW-0594">Phospholipid biosynthesis</keyword>
<evidence type="ECO:0000313" key="21">
    <source>
        <dbReference type="Proteomes" id="UP000320386"/>
    </source>
</evidence>
<evidence type="ECO:0000256" key="14">
    <source>
        <dbReference type="ARBA" id="ARBA00023264"/>
    </source>
</evidence>
<dbReference type="GO" id="GO:0005524">
    <property type="term" value="F:ATP binding"/>
    <property type="evidence" value="ECO:0007669"/>
    <property type="project" value="UniProtKB-KW"/>
</dbReference>
<evidence type="ECO:0000256" key="11">
    <source>
        <dbReference type="ARBA" id="ARBA00023098"/>
    </source>
</evidence>
<evidence type="ECO:0000256" key="4">
    <source>
        <dbReference type="ARBA" id="ARBA00022516"/>
    </source>
</evidence>
<comment type="cofactor">
    <cofactor evidence="18">
        <name>Mg(2+)</name>
        <dbReference type="ChEBI" id="CHEBI:18420"/>
    </cofactor>
    <text evidence="18">Mn(2+), Zn(2+), Cd(2+) and Co(2+) support activity to lesser extents.</text>
</comment>
<feature type="transmembrane region" description="Helical" evidence="19">
    <location>
        <begin position="32"/>
        <end position="50"/>
    </location>
</feature>
<keyword evidence="10 19" id="KW-1133">Transmembrane helix</keyword>
<keyword evidence="7 17" id="KW-0547">Nucleotide-binding</keyword>
<dbReference type="GO" id="GO:0008654">
    <property type="term" value="P:phospholipid biosynthetic process"/>
    <property type="evidence" value="ECO:0007669"/>
    <property type="project" value="UniProtKB-KW"/>
</dbReference>
<dbReference type="InterPro" id="IPR000829">
    <property type="entry name" value="DAGK"/>
</dbReference>
<keyword evidence="9 17" id="KW-0067">ATP-binding</keyword>
<dbReference type="PANTHER" id="PTHR34299">
    <property type="entry name" value="DIACYLGLYCEROL KINASE"/>
    <property type="match status" value="1"/>
</dbReference>
<dbReference type="OrthoDB" id="286729at2"/>
<proteinExistence type="inferred from homology"/>
<evidence type="ECO:0000256" key="15">
    <source>
        <dbReference type="PIRSR" id="PIRSR600829-1"/>
    </source>
</evidence>
<name>A0A518BZH6_9BACT</name>
<keyword evidence="12 19" id="KW-0472">Membrane</keyword>
<feature type="binding site" evidence="16">
    <location>
        <position position="70"/>
    </location>
    <ligand>
        <name>substrate</name>
    </ligand>
</feature>
<feature type="binding site" evidence="17">
    <location>
        <begin position="95"/>
        <end position="96"/>
    </location>
    <ligand>
        <name>ATP</name>
        <dbReference type="ChEBI" id="CHEBI:30616"/>
    </ligand>
</feature>